<evidence type="ECO:0000256" key="5">
    <source>
        <dbReference type="ARBA" id="ARBA00022837"/>
    </source>
</evidence>
<keyword evidence="5" id="KW-0106">Calcium</keyword>
<dbReference type="AlphaFoldDB" id="B3KPV2"/>
<evidence type="ECO:0000256" key="7">
    <source>
        <dbReference type="ARBA" id="ARBA00022989"/>
    </source>
</evidence>
<dbReference type="Pfam" id="PF19699">
    <property type="entry name" value="CLSTN_C"/>
    <property type="match status" value="1"/>
</dbReference>
<dbReference type="EMBL" id="AK056820">
    <property type="protein sequence ID" value="BAG51814.1"/>
    <property type="molecule type" value="mRNA"/>
</dbReference>
<sequence>MEHANHMAAQPQFVHPEHRSFVDLSGHNLANPHPFAVVPSTATVVIVVCVSFLVFMIILGVFRIRAAHRRTMRDQDTGKENEMDWDDSALTITVNPMEVGVGGRPPGLRGSTGQGLREAGTARLLQTYEDQHSSEEEEEEEEEEESEDGEEEDDITSAESESSEEEEGEQGDPQNATRQQQLEWDDSTLSY</sequence>
<evidence type="ECO:0000256" key="2">
    <source>
        <dbReference type="ARBA" id="ARBA00022692"/>
    </source>
</evidence>
<feature type="compositionally biased region" description="Polar residues" evidence="10">
    <location>
        <begin position="172"/>
        <end position="191"/>
    </location>
</feature>
<feature type="compositionally biased region" description="Gly residues" evidence="10">
    <location>
        <begin position="100"/>
        <end position="113"/>
    </location>
</feature>
<keyword evidence="3" id="KW-0732">Signal</keyword>
<keyword evidence="2 11" id="KW-0812">Transmembrane</keyword>
<feature type="domain" description="Calsyntenin C-terminal" evidence="12">
    <location>
        <begin position="2"/>
        <end position="98"/>
    </location>
</feature>
<dbReference type="GO" id="GO:0007155">
    <property type="term" value="P:cell adhesion"/>
    <property type="evidence" value="ECO:0007669"/>
    <property type="project" value="UniProtKB-KW"/>
</dbReference>
<dbReference type="GO" id="GO:0016020">
    <property type="term" value="C:membrane"/>
    <property type="evidence" value="ECO:0007669"/>
    <property type="project" value="UniProtKB-SubCell"/>
</dbReference>
<dbReference type="PANTHER" id="PTHR14139">
    <property type="entry name" value="CALSYNTENIN"/>
    <property type="match status" value="1"/>
</dbReference>
<feature type="region of interest" description="Disordered" evidence="10">
    <location>
        <begin position="129"/>
        <end position="191"/>
    </location>
</feature>
<keyword evidence="6" id="KW-0130">Cell adhesion</keyword>
<keyword evidence="4" id="KW-0677">Repeat</keyword>
<evidence type="ECO:0000313" key="13">
    <source>
        <dbReference type="EMBL" id="BAG51814.1"/>
    </source>
</evidence>
<keyword evidence="8 11" id="KW-0472">Membrane</keyword>
<name>B3KPV2_HUMAN</name>
<evidence type="ECO:0000256" key="8">
    <source>
        <dbReference type="ARBA" id="ARBA00023136"/>
    </source>
</evidence>
<keyword evidence="7 11" id="KW-1133">Transmembrane helix</keyword>
<dbReference type="InterPro" id="IPR045588">
    <property type="entry name" value="CLSTN_C"/>
</dbReference>
<dbReference type="PANTHER" id="PTHR14139:SF4">
    <property type="entry name" value="CALSYNTENIN-1"/>
    <property type="match status" value="1"/>
</dbReference>
<organism evidence="13">
    <name type="scientific">Homo sapiens</name>
    <name type="common">Human</name>
    <dbReference type="NCBI Taxonomy" id="9606"/>
    <lineage>
        <taxon>Eukaryota</taxon>
        <taxon>Metazoa</taxon>
        <taxon>Chordata</taxon>
        <taxon>Craniata</taxon>
        <taxon>Vertebrata</taxon>
        <taxon>Euteleostomi</taxon>
        <taxon>Mammalia</taxon>
        <taxon>Eutheria</taxon>
        <taxon>Euarchontoglires</taxon>
        <taxon>Primates</taxon>
        <taxon>Haplorrhini</taxon>
        <taxon>Catarrhini</taxon>
        <taxon>Hominidae</taxon>
        <taxon>Homo</taxon>
    </lineage>
</organism>
<evidence type="ECO:0000256" key="11">
    <source>
        <dbReference type="SAM" id="Phobius"/>
    </source>
</evidence>
<evidence type="ECO:0000256" key="1">
    <source>
        <dbReference type="ARBA" id="ARBA00004479"/>
    </source>
</evidence>
<protein>
    <submittedName>
        <fullName evidence="13">cDNA FLJ32258 fis, clone PROST1000272, highly similar to Calsyntenin-1</fullName>
    </submittedName>
</protein>
<feature type="transmembrane region" description="Helical" evidence="11">
    <location>
        <begin position="42"/>
        <end position="62"/>
    </location>
</feature>
<feature type="compositionally biased region" description="Acidic residues" evidence="10">
    <location>
        <begin position="135"/>
        <end position="170"/>
    </location>
</feature>
<feature type="region of interest" description="Disordered" evidence="10">
    <location>
        <begin position="97"/>
        <end position="116"/>
    </location>
</feature>
<evidence type="ECO:0000259" key="12">
    <source>
        <dbReference type="Pfam" id="PF19699"/>
    </source>
</evidence>
<evidence type="ECO:0000256" key="6">
    <source>
        <dbReference type="ARBA" id="ARBA00022889"/>
    </source>
</evidence>
<evidence type="ECO:0000256" key="3">
    <source>
        <dbReference type="ARBA" id="ARBA00022729"/>
    </source>
</evidence>
<accession>B3KPV2</accession>
<evidence type="ECO:0000256" key="10">
    <source>
        <dbReference type="SAM" id="MobiDB-lite"/>
    </source>
</evidence>
<reference evidence="13" key="1">
    <citation type="journal article" date="2004" name="Nat. Genet.">
        <title>Complete sequencing and characterization of 21,243 full-length human cDNAs.</title>
        <authorList>
            <person name="Ota T."/>
            <person name="Suzuki Y."/>
            <person name="Nishikawa T."/>
            <person name="Otsuki T."/>
            <person name="Sugiyama T."/>
            <person name="Irie R."/>
            <person name="Wakamatsu A."/>
            <person name="Hayashi K."/>
            <person name="Sato H."/>
            <person name="Nagai K."/>
            <person name="Kimura K."/>
            <person name="Makita H."/>
            <person name="Sekine M."/>
            <person name="Obayashi M."/>
            <person name="Nishi T."/>
            <person name="Shibahara T."/>
            <person name="Tanaka T."/>
            <person name="Ishii S."/>
            <person name="Yamamoto J."/>
            <person name="Saito K."/>
            <person name="Kawai Y."/>
            <person name="Isono Y."/>
            <person name="Nakamura Y."/>
            <person name="Nagahari K."/>
            <person name="Murakami K."/>
            <person name="Yasuda T."/>
            <person name="Iwayanagi T."/>
            <person name="Wagatsuma M."/>
            <person name="Shiratori A."/>
            <person name="Sudo H."/>
            <person name="Hosoiri T."/>
            <person name="Kaku Y."/>
            <person name="Kodaira H."/>
            <person name="Kondo H."/>
            <person name="Sugawara M."/>
            <person name="Takahashi M."/>
            <person name="Kanda K."/>
            <person name="Yokoi T."/>
            <person name="Furuya T."/>
            <person name="Kikkawa E."/>
            <person name="Omura Y."/>
            <person name="Abe K."/>
            <person name="Kamihara K."/>
            <person name="Katsuta N."/>
            <person name="Sato K."/>
            <person name="Tanikawa M."/>
            <person name="Yamazaki M."/>
            <person name="Ninomiya K."/>
            <person name="Ishibashi T."/>
            <person name="Yamashita H."/>
            <person name="Murakawa K."/>
            <person name="Fujimori K."/>
            <person name="Tanai H."/>
            <person name="Kimata M."/>
            <person name="Watanabe M."/>
            <person name="Hiraoka S."/>
            <person name="Chiba Y."/>
            <person name="Ishida S."/>
            <person name="Ono Y."/>
            <person name="Takiguchi S."/>
            <person name="Watanabe S."/>
            <person name="Yosida M."/>
            <person name="Hotuta T."/>
            <person name="Kusano J."/>
            <person name="Kanehori K."/>
            <person name="Takahashi-Fujii A."/>
            <person name="Hara H."/>
            <person name="Tanase T."/>
            <person name="Nomura Y."/>
            <person name="Togiya S."/>
            <person name="Komai F."/>
            <person name="Hara R."/>
            <person name="Takeuchi K."/>
            <person name="Arita M."/>
            <person name="Imose N."/>
            <person name="Musashino K."/>
            <person name="Yuuki H."/>
            <person name="Oshima A."/>
            <person name="Sasaki N."/>
            <person name="Aotsuka S."/>
            <person name="Yoshikawa Y."/>
            <person name="Matsunawa H."/>
            <person name="Ichihara T."/>
            <person name="Shiohata N."/>
            <person name="Sano S."/>
            <person name="Moriya S."/>
            <person name="Momiyama H."/>
            <person name="Satoh N."/>
            <person name="Takami S."/>
            <person name="Terashima Y."/>
            <person name="Suzuki O."/>
            <person name="Nakagawa S."/>
            <person name="Senoh A."/>
            <person name="Mizoguchi H."/>
            <person name="Goto Y."/>
            <person name="Shimizu F."/>
            <person name="Wakebe H."/>
            <person name="Hishigaki H."/>
            <person name="Watanabe T."/>
            <person name="Sugiyama A."/>
            <person name="Takemoto M."/>
            <person name="Kawakami B."/>
            <person name="Yamazaki M."/>
            <person name="Watanabe K."/>
            <person name="Kumagai A."/>
            <person name="Itakura S."/>
            <person name="Fukuzumi Y."/>
            <person name="Fujimori Y."/>
            <person name="Komiyama M."/>
            <person name="Tashiro H."/>
            <person name="Tanigami A."/>
            <person name="Fujiwara T."/>
            <person name="Ono T."/>
            <person name="Yamada K."/>
            <person name="Fujii Y."/>
            <person name="Ozaki K."/>
            <person name="Hirao M."/>
            <person name="Ohmori Y."/>
            <person name="Kawabata A."/>
            <person name="Hikiji T."/>
            <person name="Kobatake N."/>
            <person name="Inagaki H."/>
            <person name="Ikema Y."/>
            <person name="Okamoto S."/>
            <person name="Okitani R."/>
            <person name="Kawakami T."/>
            <person name="Noguchi S."/>
            <person name="Itoh T."/>
            <person name="Shigeta K."/>
            <person name="Senba T."/>
            <person name="Matsumura K."/>
            <person name="Nakajima Y."/>
            <person name="Mizuno T."/>
            <person name="Morinaga M."/>
            <person name="Sasaki M."/>
            <person name="Togashi T."/>
            <person name="Oyama M."/>
            <person name="Hata H."/>
            <person name="Watanabe M."/>
            <person name="Komatsu T."/>
            <person name="Mizushima-Sugano J."/>
            <person name="Satoh T."/>
            <person name="Shirai Y."/>
            <person name="Takahashi Y."/>
            <person name="Nakagawa K."/>
            <person name="Okumura K."/>
            <person name="Nagase T."/>
            <person name="Nomura N."/>
            <person name="Kikuchi H."/>
            <person name="Masuho Y."/>
            <person name="Yamashita R."/>
            <person name="Nakai K."/>
            <person name="Yada T."/>
            <person name="Nakamura Y."/>
            <person name="Ohara O."/>
            <person name="Isogai T."/>
            <person name="Sugano S."/>
        </authorList>
    </citation>
    <scope>NUCLEOTIDE SEQUENCE</scope>
    <source>
        <tissue evidence="13">Prostate</tissue>
    </source>
</reference>
<comment type="subcellular location">
    <subcellularLocation>
        <location evidence="1">Membrane</location>
        <topology evidence="1">Single-pass type I membrane protein</topology>
    </subcellularLocation>
</comment>
<keyword evidence="9" id="KW-0325">Glycoprotein</keyword>
<evidence type="ECO:0000256" key="4">
    <source>
        <dbReference type="ARBA" id="ARBA00022737"/>
    </source>
</evidence>
<proteinExistence type="evidence at transcript level"/>
<evidence type="ECO:0000256" key="9">
    <source>
        <dbReference type="ARBA" id="ARBA00023180"/>
    </source>
</evidence>
<dbReference type="PeptideAtlas" id="B3KPV2"/>